<organism evidence="2">
    <name type="scientific">bioreactor metagenome</name>
    <dbReference type="NCBI Taxonomy" id="1076179"/>
    <lineage>
        <taxon>unclassified sequences</taxon>
        <taxon>metagenomes</taxon>
        <taxon>ecological metagenomes</taxon>
    </lineage>
</organism>
<keyword evidence="1" id="KW-0472">Membrane</keyword>
<accession>A0A645DS13</accession>
<reference evidence="2" key="1">
    <citation type="submission" date="2019-08" db="EMBL/GenBank/DDBJ databases">
        <authorList>
            <person name="Kucharzyk K."/>
            <person name="Murdoch R.W."/>
            <person name="Higgins S."/>
            <person name="Loffler F."/>
        </authorList>
    </citation>
    <scope>NUCLEOTIDE SEQUENCE</scope>
</reference>
<dbReference type="AlphaFoldDB" id="A0A645DS13"/>
<gene>
    <name evidence="2" type="ORF">SDC9_139250</name>
</gene>
<keyword evidence="1" id="KW-0812">Transmembrane</keyword>
<evidence type="ECO:0000256" key="1">
    <source>
        <dbReference type="SAM" id="Phobius"/>
    </source>
</evidence>
<name>A0A645DS13_9ZZZZ</name>
<feature type="transmembrane region" description="Helical" evidence="1">
    <location>
        <begin position="12"/>
        <end position="30"/>
    </location>
</feature>
<evidence type="ECO:0000313" key="2">
    <source>
        <dbReference type="EMBL" id="MPM92116.1"/>
    </source>
</evidence>
<dbReference type="EMBL" id="VSSQ01039102">
    <property type="protein sequence ID" value="MPM92116.1"/>
    <property type="molecule type" value="Genomic_DNA"/>
</dbReference>
<protein>
    <submittedName>
        <fullName evidence="2">Uncharacterized protein</fullName>
    </submittedName>
</protein>
<comment type="caution">
    <text evidence="2">The sequence shown here is derived from an EMBL/GenBank/DDBJ whole genome shotgun (WGS) entry which is preliminary data.</text>
</comment>
<keyword evidence="1" id="KW-1133">Transmembrane helix</keyword>
<sequence>MKTARSPKFSGKSAGIAVIVGVGSIVWVGVGEEVFSRIFVEFDSVGGGMLTLVGTQEEVIKTSERVQNKKLVINFIIRPPLTQQNS</sequence>
<proteinExistence type="predicted"/>